<dbReference type="EMBL" id="BBLT01000009">
    <property type="protein sequence ID" value="GAL86792.1"/>
    <property type="molecule type" value="Genomic_DNA"/>
</dbReference>
<proteinExistence type="predicted"/>
<comment type="caution">
    <text evidence="2">The sequence shown here is derived from an EMBL/GenBank/DDBJ whole genome shotgun (WGS) entry which is preliminary data.</text>
</comment>
<dbReference type="Gene3D" id="3.40.50.620">
    <property type="entry name" value="HUPs"/>
    <property type="match status" value="1"/>
</dbReference>
<gene>
    <name evidence="2" type="ORF">MYP_4022</name>
</gene>
<dbReference type="CDD" id="cd06259">
    <property type="entry name" value="YdcF-like"/>
    <property type="match status" value="1"/>
</dbReference>
<dbReference type="GO" id="GO:0005886">
    <property type="term" value="C:plasma membrane"/>
    <property type="evidence" value="ECO:0007669"/>
    <property type="project" value="TreeGrafter"/>
</dbReference>
<organism evidence="2 3">
    <name type="scientific">Sporocytophaga myxococcoides</name>
    <dbReference type="NCBI Taxonomy" id="153721"/>
    <lineage>
        <taxon>Bacteria</taxon>
        <taxon>Pseudomonadati</taxon>
        <taxon>Bacteroidota</taxon>
        <taxon>Cytophagia</taxon>
        <taxon>Cytophagales</taxon>
        <taxon>Cytophagaceae</taxon>
        <taxon>Sporocytophaga</taxon>
    </lineage>
</organism>
<protein>
    <recommendedName>
        <fullName evidence="1">DUF218 domain-containing protein</fullName>
    </recommendedName>
</protein>
<dbReference type="Pfam" id="PF02698">
    <property type="entry name" value="DUF218"/>
    <property type="match status" value="1"/>
</dbReference>
<feature type="domain" description="DUF218" evidence="1">
    <location>
        <begin position="36"/>
        <end position="162"/>
    </location>
</feature>
<dbReference type="eggNOG" id="COG1434">
    <property type="taxonomic scope" value="Bacteria"/>
</dbReference>
<dbReference type="InterPro" id="IPR014729">
    <property type="entry name" value="Rossmann-like_a/b/a_fold"/>
</dbReference>
<dbReference type="InterPro" id="IPR003848">
    <property type="entry name" value="DUF218"/>
</dbReference>
<dbReference type="Proteomes" id="UP000030185">
    <property type="component" value="Unassembled WGS sequence"/>
</dbReference>
<evidence type="ECO:0000313" key="3">
    <source>
        <dbReference type="Proteomes" id="UP000030185"/>
    </source>
</evidence>
<dbReference type="PANTHER" id="PTHR30336:SF20">
    <property type="entry name" value="DUF218 DOMAIN-CONTAINING PROTEIN"/>
    <property type="match status" value="1"/>
</dbReference>
<dbReference type="STRING" id="153721.MYP_4022"/>
<sequence>MKRFLRYVVTAIISILFIQSSFIAADGLWDDNVKADCILILGNKVNEDGTLSPRLKARVDKGLQLFHENPSSIIIVSGGLGKEGYYEGTEMKKYLVDHGVPAGNIIADDQGYNTLKTANNYLIISKRHHLNSVTVVSQYYHISRTKYLLRKVGAAHVYGAHANFFEWRDFYSMFRECIAFYKYWQV</sequence>
<evidence type="ECO:0000313" key="2">
    <source>
        <dbReference type="EMBL" id="GAL86792.1"/>
    </source>
</evidence>
<keyword evidence="3" id="KW-1185">Reference proteome</keyword>
<dbReference type="PANTHER" id="PTHR30336">
    <property type="entry name" value="INNER MEMBRANE PROTEIN, PROBABLE PERMEASE"/>
    <property type="match status" value="1"/>
</dbReference>
<dbReference type="AlphaFoldDB" id="A0A098LKF4"/>
<dbReference type="RefSeq" id="WP_045467243.1">
    <property type="nucleotide sequence ID" value="NZ_BBLT01000009.1"/>
</dbReference>
<accession>A0A098LKF4</accession>
<dbReference type="OrthoDB" id="9782395at2"/>
<reference evidence="2 3" key="1">
    <citation type="submission" date="2014-09" db="EMBL/GenBank/DDBJ databases">
        <title>Sporocytophaga myxococcoides PG-01 genome sequencing.</title>
        <authorList>
            <person name="Liu L."/>
            <person name="Gao P.J."/>
            <person name="Chen G.J."/>
            <person name="Wang L.S."/>
        </authorList>
    </citation>
    <scope>NUCLEOTIDE SEQUENCE [LARGE SCALE GENOMIC DNA]</scope>
    <source>
        <strain evidence="2 3">PG-01</strain>
    </source>
</reference>
<name>A0A098LKF4_9BACT</name>
<evidence type="ECO:0000259" key="1">
    <source>
        <dbReference type="Pfam" id="PF02698"/>
    </source>
</evidence>
<dbReference type="InterPro" id="IPR051599">
    <property type="entry name" value="Cell_Envelope_Assoc"/>
</dbReference>